<evidence type="ECO:0000259" key="1">
    <source>
        <dbReference type="SMART" id="SM00923"/>
    </source>
</evidence>
<dbReference type="STRING" id="369723.Strop_1020"/>
<dbReference type="HOGENOM" id="CLU_181321_1_0_11"/>
<dbReference type="AlphaFoldDB" id="A4X3P4"/>
<dbReference type="InterPro" id="IPR005153">
    <property type="entry name" value="MbtH-like_dom"/>
</dbReference>
<organism evidence="2 3">
    <name type="scientific">Salinispora tropica (strain ATCC BAA-916 / DSM 44818 / JCM 13857 / NBRC 105044 / CNB-440)</name>
    <dbReference type="NCBI Taxonomy" id="369723"/>
    <lineage>
        <taxon>Bacteria</taxon>
        <taxon>Bacillati</taxon>
        <taxon>Actinomycetota</taxon>
        <taxon>Actinomycetes</taxon>
        <taxon>Micromonosporales</taxon>
        <taxon>Micromonosporaceae</taxon>
        <taxon>Salinispora</taxon>
    </lineage>
</organism>
<evidence type="ECO:0000313" key="3">
    <source>
        <dbReference type="Proteomes" id="UP000000235"/>
    </source>
</evidence>
<dbReference type="Proteomes" id="UP000000235">
    <property type="component" value="Chromosome"/>
</dbReference>
<dbReference type="KEGG" id="stp:Strop_1020"/>
<dbReference type="Pfam" id="PF03621">
    <property type="entry name" value="MbtH"/>
    <property type="match status" value="1"/>
</dbReference>
<dbReference type="GO" id="GO:0019290">
    <property type="term" value="P:siderophore biosynthetic process"/>
    <property type="evidence" value="ECO:0007669"/>
    <property type="project" value="TreeGrafter"/>
</dbReference>
<dbReference type="Gene3D" id="3.90.820.10">
    <property type="entry name" value="Structural Genomics, Unknown Function 30-nov-00 1gh9 Mol_id"/>
    <property type="match status" value="1"/>
</dbReference>
<dbReference type="PANTHER" id="PTHR38444:SF1">
    <property type="entry name" value="ENTEROBACTIN BIOSYNTHESIS PROTEIN YBDZ"/>
    <property type="match status" value="1"/>
</dbReference>
<gene>
    <name evidence="2" type="ordered locus">Strop_1020</name>
</gene>
<dbReference type="GO" id="GO:0005829">
    <property type="term" value="C:cytosol"/>
    <property type="evidence" value="ECO:0007669"/>
    <property type="project" value="TreeGrafter"/>
</dbReference>
<dbReference type="SUPFAM" id="SSF160582">
    <property type="entry name" value="MbtH-like"/>
    <property type="match status" value="1"/>
</dbReference>
<dbReference type="SMART" id="SM00923">
    <property type="entry name" value="MbtH"/>
    <property type="match status" value="1"/>
</dbReference>
<dbReference type="InterPro" id="IPR038020">
    <property type="entry name" value="MbtH-like_sf"/>
</dbReference>
<keyword evidence="3" id="KW-1185">Reference proteome</keyword>
<dbReference type="PANTHER" id="PTHR38444">
    <property type="entry name" value="ENTEROBACTIN BIOSYNTHESIS PROTEIN YBDZ"/>
    <property type="match status" value="1"/>
</dbReference>
<dbReference type="eggNOG" id="COG3251">
    <property type="taxonomic scope" value="Bacteria"/>
</dbReference>
<sequence length="74" mass="8273">MRQMIANPLDPGDGTWLVVVNDAGQHALWRPFLDMPPGWRVVLRDADHDAALDYVERNWTALQPAGHSEPGATR</sequence>
<accession>A4X3P4</accession>
<name>A4X3P4_SALTO</name>
<dbReference type="InterPro" id="IPR037407">
    <property type="entry name" value="MLP_fam"/>
</dbReference>
<proteinExistence type="predicted"/>
<protein>
    <submittedName>
        <fullName evidence="2">MbtH domain protein</fullName>
    </submittedName>
</protein>
<feature type="domain" description="MbtH-like" evidence="1">
    <location>
        <begin position="7"/>
        <end position="57"/>
    </location>
</feature>
<reference evidence="3" key="1">
    <citation type="journal article" date="2007" name="Proc. Natl. Acad. Sci. U.S.A.">
        <title>Genome sequencing reveals complex secondary metabolome in the marine actinomycete Salinispora tropica.</title>
        <authorList>
            <person name="Udwary D.W."/>
            <person name="Zeigler L."/>
            <person name="Asolkar R.N."/>
            <person name="Singan V."/>
            <person name="Lapidus A."/>
            <person name="Fenical W."/>
            <person name="Jensen P.R."/>
            <person name="Moore B.S."/>
        </authorList>
    </citation>
    <scope>NUCLEOTIDE SEQUENCE [LARGE SCALE GENOMIC DNA]</scope>
    <source>
        <strain evidence="3">ATCC BAA-916 / DSM 44818 / CNB-440</strain>
    </source>
</reference>
<evidence type="ECO:0000313" key="2">
    <source>
        <dbReference type="EMBL" id="ABP53494.1"/>
    </source>
</evidence>
<dbReference type="EMBL" id="CP000667">
    <property type="protein sequence ID" value="ABP53494.1"/>
    <property type="molecule type" value="Genomic_DNA"/>
</dbReference>